<protein>
    <submittedName>
        <fullName evidence="3">Uncharacterized protein</fullName>
    </submittedName>
</protein>
<dbReference type="PANTHER" id="PTHR36004">
    <property type="entry name" value="AT-RICH INTERACTIVE DOMAIN PROTEIN"/>
    <property type="match status" value="1"/>
</dbReference>
<dbReference type="Proteomes" id="UP000001514">
    <property type="component" value="Unassembled WGS sequence"/>
</dbReference>
<keyword evidence="2" id="KW-0472">Membrane</keyword>
<keyword evidence="2" id="KW-1133">Transmembrane helix</keyword>
<sequence length="171" mass="19199">MALASRHGVHALGAPSPFLHRRSGLNPLPSRNHVAIARRSSLIRAKKLESSSPSSSGMVPDFWEGPQWNWLGFILQYLWAIGIVVAVITCGILFVTYKPREADYRFREPPSLEDVKKILDERRSPGEVEEQAAPAPQIEEEASKFEEEKEPEIKEAEVVESEIVEPELSIN</sequence>
<keyword evidence="2" id="KW-0812">Transmembrane</keyword>
<dbReference type="Gramene" id="EFJ16089">
    <property type="protein sequence ID" value="EFJ16089"/>
    <property type="gene ID" value="SELMODRAFT_445280"/>
</dbReference>
<dbReference type="KEGG" id="smo:SELMODRAFT_445280"/>
<evidence type="ECO:0000256" key="1">
    <source>
        <dbReference type="SAM" id="MobiDB-lite"/>
    </source>
</evidence>
<accession>D8SHD2</accession>
<evidence type="ECO:0000313" key="3">
    <source>
        <dbReference type="EMBL" id="EFJ16089.1"/>
    </source>
</evidence>
<organism evidence="4">
    <name type="scientific">Selaginella moellendorffii</name>
    <name type="common">Spikemoss</name>
    <dbReference type="NCBI Taxonomy" id="88036"/>
    <lineage>
        <taxon>Eukaryota</taxon>
        <taxon>Viridiplantae</taxon>
        <taxon>Streptophyta</taxon>
        <taxon>Embryophyta</taxon>
        <taxon>Tracheophyta</taxon>
        <taxon>Lycopodiopsida</taxon>
        <taxon>Selaginellales</taxon>
        <taxon>Selaginellaceae</taxon>
        <taxon>Selaginella</taxon>
    </lineage>
</organism>
<dbReference type="InParanoid" id="D8SHD2"/>
<name>D8SHD2_SELML</name>
<dbReference type="EMBL" id="GL377620">
    <property type="protein sequence ID" value="EFJ16089.1"/>
    <property type="molecule type" value="Genomic_DNA"/>
</dbReference>
<gene>
    <name evidence="3" type="ORF">SELMODRAFT_445280</name>
</gene>
<evidence type="ECO:0000256" key="2">
    <source>
        <dbReference type="SAM" id="Phobius"/>
    </source>
</evidence>
<evidence type="ECO:0000313" key="4">
    <source>
        <dbReference type="Proteomes" id="UP000001514"/>
    </source>
</evidence>
<dbReference type="HOGENOM" id="CLU_105223_0_0_1"/>
<feature type="region of interest" description="Disordered" evidence="1">
    <location>
        <begin position="120"/>
        <end position="151"/>
    </location>
</feature>
<dbReference type="FunCoup" id="D8SHD2">
    <property type="interactions" value="833"/>
</dbReference>
<feature type="compositionally biased region" description="Basic and acidic residues" evidence="1">
    <location>
        <begin position="141"/>
        <end position="151"/>
    </location>
</feature>
<dbReference type="AlphaFoldDB" id="D8SHD2"/>
<reference evidence="3 4" key="1">
    <citation type="journal article" date="2011" name="Science">
        <title>The Selaginella genome identifies genetic changes associated with the evolution of vascular plants.</title>
        <authorList>
            <person name="Banks J.A."/>
            <person name="Nishiyama T."/>
            <person name="Hasebe M."/>
            <person name="Bowman J.L."/>
            <person name="Gribskov M."/>
            <person name="dePamphilis C."/>
            <person name="Albert V.A."/>
            <person name="Aono N."/>
            <person name="Aoyama T."/>
            <person name="Ambrose B.A."/>
            <person name="Ashton N.W."/>
            <person name="Axtell M.J."/>
            <person name="Barker E."/>
            <person name="Barker M.S."/>
            <person name="Bennetzen J.L."/>
            <person name="Bonawitz N.D."/>
            <person name="Chapple C."/>
            <person name="Cheng C."/>
            <person name="Correa L.G."/>
            <person name="Dacre M."/>
            <person name="DeBarry J."/>
            <person name="Dreyer I."/>
            <person name="Elias M."/>
            <person name="Engstrom E.M."/>
            <person name="Estelle M."/>
            <person name="Feng L."/>
            <person name="Finet C."/>
            <person name="Floyd S.K."/>
            <person name="Frommer W.B."/>
            <person name="Fujita T."/>
            <person name="Gramzow L."/>
            <person name="Gutensohn M."/>
            <person name="Harholt J."/>
            <person name="Hattori M."/>
            <person name="Heyl A."/>
            <person name="Hirai T."/>
            <person name="Hiwatashi Y."/>
            <person name="Ishikawa M."/>
            <person name="Iwata M."/>
            <person name="Karol K.G."/>
            <person name="Koehler B."/>
            <person name="Kolukisaoglu U."/>
            <person name="Kubo M."/>
            <person name="Kurata T."/>
            <person name="Lalonde S."/>
            <person name="Li K."/>
            <person name="Li Y."/>
            <person name="Litt A."/>
            <person name="Lyons E."/>
            <person name="Manning G."/>
            <person name="Maruyama T."/>
            <person name="Michael T.P."/>
            <person name="Mikami K."/>
            <person name="Miyazaki S."/>
            <person name="Morinaga S."/>
            <person name="Murata T."/>
            <person name="Mueller-Roeber B."/>
            <person name="Nelson D.R."/>
            <person name="Obara M."/>
            <person name="Oguri Y."/>
            <person name="Olmstead R.G."/>
            <person name="Onodera N."/>
            <person name="Petersen B.L."/>
            <person name="Pils B."/>
            <person name="Prigge M."/>
            <person name="Rensing S.A."/>
            <person name="Riano-Pachon D.M."/>
            <person name="Roberts A.W."/>
            <person name="Sato Y."/>
            <person name="Scheller H.V."/>
            <person name="Schulz B."/>
            <person name="Schulz C."/>
            <person name="Shakirov E.V."/>
            <person name="Shibagaki N."/>
            <person name="Shinohara N."/>
            <person name="Shippen D.E."/>
            <person name="Soerensen I."/>
            <person name="Sotooka R."/>
            <person name="Sugimoto N."/>
            <person name="Sugita M."/>
            <person name="Sumikawa N."/>
            <person name="Tanurdzic M."/>
            <person name="Theissen G."/>
            <person name="Ulvskov P."/>
            <person name="Wakazuki S."/>
            <person name="Weng J.K."/>
            <person name="Willats W.W."/>
            <person name="Wipf D."/>
            <person name="Wolf P.G."/>
            <person name="Yang L."/>
            <person name="Zimmer A.D."/>
            <person name="Zhu Q."/>
            <person name="Mitros T."/>
            <person name="Hellsten U."/>
            <person name="Loque D."/>
            <person name="Otillar R."/>
            <person name="Salamov A."/>
            <person name="Schmutz J."/>
            <person name="Shapiro H."/>
            <person name="Lindquist E."/>
            <person name="Lucas S."/>
            <person name="Rokhsar D."/>
            <person name="Grigoriev I.V."/>
        </authorList>
    </citation>
    <scope>NUCLEOTIDE SEQUENCE [LARGE SCALE GENOMIC DNA]</scope>
</reference>
<dbReference type="PANTHER" id="PTHR36004:SF1">
    <property type="entry name" value="AT-RICH INTERACTIVE DOMAIN PROTEIN"/>
    <property type="match status" value="1"/>
</dbReference>
<keyword evidence="4" id="KW-1185">Reference proteome</keyword>
<proteinExistence type="predicted"/>
<feature type="transmembrane region" description="Helical" evidence="2">
    <location>
        <begin position="77"/>
        <end position="97"/>
    </location>
</feature>